<sequence>MRKNLFRAPVLSALSAVALLAGAGAAQAATGVIDVHMYKGERNVSNPENGKCYNVSDGYNDGRLLVTNKTDRKVRVFVGTDCQGTADAVVEPGATYRAGESWGMLFYIRSVQAV</sequence>
<proteinExistence type="predicted"/>
<gene>
    <name evidence="2" type="ORF">RM550_09420</name>
</gene>
<organism evidence="2 3">
    <name type="scientific">Streptomyces mooreae</name>
    <dbReference type="NCBI Taxonomy" id="3075523"/>
    <lineage>
        <taxon>Bacteria</taxon>
        <taxon>Bacillati</taxon>
        <taxon>Actinomycetota</taxon>
        <taxon>Actinomycetes</taxon>
        <taxon>Kitasatosporales</taxon>
        <taxon>Streptomycetaceae</taxon>
        <taxon>Streptomyces</taxon>
    </lineage>
</organism>
<accession>A0ABU2T402</accession>
<dbReference type="RefSeq" id="WP_311623249.1">
    <property type="nucleotide sequence ID" value="NZ_JAVRFE010000009.1"/>
</dbReference>
<comment type="caution">
    <text evidence="2">The sequence shown here is derived from an EMBL/GenBank/DDBJ whole genome shotgun (WGS) entry which is preliminary data.</text>
</comment>
<dbReference type="Proteomes" id="UP001180551">
    <property type="component" value="Unassembled WGS sequence"/>
</dbReference>
<evidence type="ECO:0000313" key="3">
    <source>
        <dbReference type="Proteomes" id="UP001180551"/>
    </source>
</evidence>
<evidence type="ECO:0008006" key="4">
    <source>
        <dbReference type="Google" id="ProtNLM"/>
    </source>
</evidence>
<dbReference type="EMBL" id="JAVRFE010000009">
    <property type="protein sequence ID" value="MDT0455957.1"/>
    <property type="molecule type" value="Genomic_DNA"/>
</dbReference>
<reference evidence="2" key="1">
    <citation type="submission" date="2024-05" db="EMBL/GenBank/DDBJ databases">
        <title>30 novel species of actinomycetes from the DSMZ collection.</title>
        <authorList>
            <person name="Nouioui I."/>
        </authorList>
    </citation>
    <scope>NUCLEOTIDE SEQUENCE</scope>
    <source>
        <strain evidence="2">DSM 41527</strain>
    </source>
</reference>
<feature type="chain" id="PRO_5046078882" description="Secreted protein" evidence="1">
    <location>
        <begin position="29"/>
        <end position="114"/>
    </location>
</feature>
<evidence type="ECO:0000256" key="1">
    <source>
        <dbReference type="SAM" id="SignalP"/>
    </source>
</evidence>
<evidence type="ECO:0000313" key="2">
    <source>
        <dbReference type="EMBL" id="MDT0455957.1"/>
    </source>
</evidence>
<keyword evidence="1" id="KW-0732">Signal</keyword>
<feature type="signal peptide" evidence="1">
    <location>
        <begin position="1"/>
        <end position="28"/>
    </location>
</feature>
<keyword evidence="3" id="KW-1185">Reference proteome</keyword>
<protein>
    <recommendedName>
        <fullName evidence="4">Secreted protein</fullName>
    </recommendedName>
</protein>
<name>A0ABU2T402_9ACTN</name>